<comment type="caution">
    <text evidence="3">The sequence shown here is derived from an EMBL/GenBank/DDBJ whole genome shotgun (WGS) entry which is preliminary data.</text>
</comment>
<gene>
    <name evidence="3" type="ORF">KK488_12325</name>
</gene>
<dbReference type="SUPFAM" id="SSF53300">
    <property type="entry name" value="vWA-like"/>
    <property type="match status" value="1"/>
</dbReference>
<keyword evidence="4" id="KW-1185">Reference proteome</keyword>
<sequence>MRATRTFMARNRAGASFLTRLARDIRGNTIAIAAAAMVPLAGLIGGGVDMSRLYLTKTRLQQACDAGALAGRKAMGSGSWTTTGTGNSQSRADELFAANFKTNAYGTGTLSSNYTESAGTVTGTATVAVPMTIMRVFGMTQRSLTVTCTAKMEIPNTDVMFVLDNTGSMNCAPGSNCYASSPQTGAKITGLKSAVKCFYEALVKVNTPEVCGSDPTATSYTGTAQIRIGFVPYSVNVNLGKLLPNDFLANSRDFQTRVANTTPVHTWTVGAESALGSWSGWTPSSTPSSYNASNDFAGFATPGSDQTINGHTYLRKRTDKTTSSGCTGLNNLANSGSTLNAIEDVGGTITATLSSSSTPTWRSTAPGPDTDQTLTYSGTDPRTVYGLRYTWKSSACYLEIGTAITGYSRTNGTATSTKPITWTDYEKWVSWTYKQAPLDVSGLKAGGSSWNGSIQIPTGWATSPSYNVSGSKTPTNFTIVANQTATWGGCIEERMPTFQNSDYNPSDEWSPIPSTAKDMDIDLMPDPSDPTTQWGPVLPDAVWGRYTGSGWGASNSYDPVTTTDDLDHNITTTCPAQAKKLQTWYTSSGFVTYVNSLVATGNTYHDIGMMWGARFISPTGIFASENAATPTGGAIQRHIIFMTDGDTNTAVDNYSSQGIPWWDRRQTTYAPSGGNTDDILDARLDALCTAIKNKNITLWVVSYGGGTSSATETRLSNCASPGKYFSAASTATLIANFKQIASEIAELRLTS</sequence>
<feature type="domain" description="Putative Flp pilus-assembly TadG-like N-terminal" evidence="2">
    <location>
        <begin position="27"/>
        <end position="71"/>
    </location>
</feature>
<evidence type="ECO:0000313" key="4">
    <source>
        <dbReference type="Proteomes" id="UP001138757"/>
    </source>
</evidence>
<dbReference type="RefSeq" id="WP_214623949.1">
    <property type="nucleotide sequence ID" value="NZ_JAHGAW010000007.1"/>
</dbReference>
<evidence type="ECO:0000259" key="2">
    <source>
        <dbReference type="Pfam" id="PF13400"/>
    </source>
</evidence>
<organism evidence="3 4">
    <name type="scientific">Sphingobium nicotianae</name>
    <dbReference type="NCBI Taxonomy" id="2782607"/>
    <lineage>
        <taxon>Bacteria</taxon>
        <taxon>Pseudomonadati</taxon>
        <taxon>Pseudomonadota</taxon>
        <taxon>Alphaproteobacteria</taxon>
        <taxon>Sphingomonadales</taxon>
        <taxon>Sphingomonadaceae</taxon>
        <taxon>Sphingobium</taxon>
    </lineage>
</organism>
<evidence type="ECO:0000313" key="3">
    <source>
        <dbReference type="EMBL" id="MBT2187731.1"/>
    </source>
</evidence>
<protein>
    <submittedName>
        <fullName evidence="3">Pilus assembly protein</fullName>
    </submittedName>
</protein>
<reference evidence="3" key="1">
    <citation type="submission" date="2021-05" db="EMBL/GenBank/DDBJ databases">
        <title>Genome of Sphingobium sp. strain.</title>
        <authorList>
            <person name="Fan R."/>
        </authorList>
    </citation>
    <scope>NUCLEOTIDE SEQUENCE</scope>
    <source>
        <strain evidence="3">H33</strain>
    </source>
</reference>
<dbReference type="EMBL" id="JAHGAW010000007">
    <property type="protein sequence ID" value="MBT2187731.1"/>
    <property type="molecule type" value="Genomic_DNA"/>
</dbReference>
<name>A0A9X1DD54_9SPHN</name>
<dbReference type="InterPro" id="IPR028087">
    <property type="entry name" value="Tad_N"/>
</dbReference>
<proteinExistence type="predicted"/>
<dbReference type="InterPro" id="IPR036465">
    <property type="entry name" value="vWFA_dom_sf"/>
</dbReference>
<keyword evidence="1" id="KW-1133">Transmembrane helix</keyword>
<dbReference type="Gene3D" id="3.40.50.410">
    <property type="entry name" value="von Willebrand factor, type A domain"/>
    <property type="match status" value="2"/>
</dbReference>
<dbReference type="AlphaFoldDB" id="A0A9X1DD54"/>
<keyword evidence="1" id="KW-0812">Transmembrane</keyword>
<feature type="transmembrane region" description="Helical" evidence="1">
    <location>
        <begin position="30"/>
        <end position="48"/>
    </location>
</feature>
<evidence type="ECO:0000256" key="1">
    <source>
        <dbReference type="SAM" id="Phobius"/>
    </source>
</evidence>
<accession>A0A9X1DD54</accession>
<keyword evidence="1" id="KW-0472">Membrane</keyword>
<dbReference type="Proteomes" id="UP001138757">
    <property type="component" value="Unassembled WGS sequence"/>
</dbReference>
<dbReference type="Pfam" id="PF13400">
    <property type="entry name" value="Tad"/>
    <property type="match status" value="1"/>
</dbReference>